<reference evidence="2" key="1">
    <citation type="submission" date="2021-10" db="EMBL/GenBank/DDBJ databases">
        <title>Anaerobic single-cell dispensing facilitates the cultivation of human gut bacteria.</title>
        <authorList>
            <person name="Afrizal A."/>
        </authorList>
    </citation>
    <scope>NUCLEOTIDE SEQUENCE</scope>
    <source>
        <strain evidence="2">CLA-AA-H215</strain>
    </source>
</reference>
<dbReference type="Proteomes" id="UP001198182">
    <property type="component" value="Unassembled WGS sequence"/>
</dbReference>
<keyword evidence="1" id="KW-0812">Transmembrane</keyword>
<evidence type="ECO:0000313" key="2">
    <source>
        <dbReference type="EMBL" id="MCC2229866.1"/>
    </source>
</evidence>
<feature type="transmembrane region" description="Helical" evidence="1">
    <location>
        <begin position="338"/>
        <end position="360"/>
    </location>
</feature>
<comment type="caution">
    <text evidence="2">The sequence shown here is derived from an EMBL/GenBank/DDBJ whole genome shotgun (WGS) entry which is preliminary data.</text>
</comment>
<dbReference type="AlphaFoldDB" id="A0AAE3E7C6"/>
<dbReference type="PANTHER" id="PTHR37826:SF3">
    <property type="entry name" value="J DOMAIN-CONTAINING PROTEIN"/>
    <property type="match status" value="1"/>
</dbReference>
<keyword evidence="3" id="KW-1185">Reference proteome</keyword>
<proteinExistence type="predicted"/>
<dbReference type="PANTHER" id="PTHR37826">
    <property type="entry name" value="FLOTILLIN BAND_7_5 DOMAIN PROTEIN"/>
    <property type="match status" value="1"/>
</dbReference>
<dbReference type="Gene3D" id="2.20.28.30">
    <property type="entry name" value="RNA polymerase ii, chain L"/>
    <property type="match status" value="2"/>
</dbReference>
<protein>
    <submittedName>
        <fullName evidence="2">IBR domain-containing protein</fullName>
    </submittedName>
</protein>
<accession>A0AAE3E7C6</accession>
<name>A0AAE3E7C6_9FIRM</name>
<dbReference type="EMBL" id="JAJEQR010000005">
    <property type="protein sequence ID" value="MCC2229866.1"/>
    <property type="molecule type" value="Genomic_DNA"/>
</dbReference>
<keyword evidence="1" id="KW-1133">Transmembrane helix</keyword>
<organism evidence="2 3">
    <name type="scientific">Hominifimenecus microfluidus</name>
    <dbReference type="NCBI Taxonomy" id="2885348"/>
    <lineage>
        <taxon>Bacteria</taxon>
        <taxon>Bacillati</taxon>
        <taxon>Bacillota</taxon>
        <taxon>Clostridia</taxon>
        <taxon>Lachnospirales</taxon>
        <taxon>Lachnospiraceae</taxon>
        <taxon>Hominifimenecus</taxon>
    </lineage>
</organism>
<evidence type="ECO:0000313" key="3">
    <source>
        <dbReference type="Proteomes" id="UP001198182"/>
    </source>
</evidence>
<gene>
    <name evidence="2" type="ORF">LKD81_02450</name>
</gene>
<sequence length="363" mass="40641">MPIQEYKCPCCGGAIEFNSSVQKMKCPYCDTEFEMETLKSYDEALQGDQADQMEWETSAGSEWQEGEVDGLRTYICKSCGGEIVGDENMAATSCPFCGNPVVLMGQFAGALKPDVVIPFKLDKTAAKAGLMRHLSGRRLLPKIFKDQNHIEEIKGIYVPFWLFDTGADARVRYRATRVRFWSDSRYNYTETSHYLIHRAGNLVFEHVPVDGSAKMPDDLMESIEPYDFKDAVDFQTAYMAGYLADKYDVTAEQSVARANERVKTSTEQIFASTVEGYETVIPENSSIRLHGGKAVYALYPVWILNTTWRGQKYTFAMNGQTGKFVGDLPVDKAAANRWLLGLTAGFSIVSYGITWLLHLAGIL</sequence>
<dbReference type="RefSeq" id="WP_308452653.1">
    <property type="nucleotide sequence ID" value="NZ_JAJEQR010000005.1"/>
</dbReference>
<keyword evidence="1" id="KW-0472">Membrane</keyword>
<evidence type="ECO:0000256" key="1">
    <source>
        <dbReference type="SAM" id="Phobius"/>
    </source>
</evidence>